<keyword evidence="3" id="KW-1185">Reference proteome</keyword>
<feature type="compositionally biased region" description="Polar residues" evidence="1">
    <location>
        <begin position="51"/>
        <end position="69"/>
    </location>
</feature>
<accession>A0ABD6EWY8</accession>
<comment type="caution">
    <text evidence="2">The sequence shown here is derived from an EMBL/GenBank/DDBJ whole genome shotgun (WGS) entry which is preliminary data.</text>
</comment>
<evidence type="ECO:0000313" key="2">
    <source>
        <dbReference type="EMBL" id="MFH4982674.1"/>
    </source>
</evidence>
<proteinExistence type="predicted"/>
<reference evidence="2 3" key="1">
    <citation type="submission" date="2024-08" db="EMBL/GenBank/DDBJ databases">
        <title>Gnathostoma spinigerum genome.</title>
        <authorList>
            <person name="Gonzalez-Bertolin B."/>
            <person name="Monzon S."/>
            <person name="Zaballos A."/>
            <person name="Jimenez P."/>
            <person name="Dekumyoy P."/>
            <person name="Varona S."/>
            <person name="Cuesta I."/>
            <person name="Sumanam S."/>
            <person name="Adisakwattana P."/>
            <person name="Gasser R.B."/>
            <person name="Hernandez-Gonzalez A."/>
            <person name="Young N.D."/>
            <person name="Perteguer M.J."/>
        </authorList>
    </citation>
    <scope>NUCLEOTIDE SEQUENCE [LARGE SCALE GENOMIC DNA]</scope>
    <source>
        <strain evidence="2">AL3</strain>
        <tissue evidence="2">Liver</tissue>
    </source>
</reference>
<evidence type="ECO:0000313" key="3">
    <source>
        <dbReference type="Proteomes" id="UP001608902"/>
    </source>
</evidence>
<sequence>MMKILLESTQTSHSSSRHQSLATTQHETDNIYKKVVKKLSQARKLLPVRTPNVSSLESKSNSEEITQESTLEKSEEHDEDDMNTTVTKTTTSKQHFTQKEVGISR</sequence>
<organism evidence="2 3">
    <name type="scientific">Gnathostoma spinigerum</name>
    <dbReference type="NCBI Taxonomy" id="75299"/>
    <lineage>
        <taxon>Eukaryota</taxon>
        <taxon>Metazoa</taxon>
        <taxon>Ecdysozoa</taxon>
        <taxon>Nematoda</taxon>
        <taxon>Chromadorea</taxon>
        <taxon>Rhabditida</taxon>
        <taxon>Spirurina</taxon>
        <taxon>Gnathostomatomorpha</taxon>
        <taxon>Gnathostomatoidea</taxon>
        <taxon>Gnathostomatidae</taxon>
        <taxon>Gnathostoma</taxon>
    </lineage>
</organism>
<feature type="region of interest" description="Disordered" evidence="1">
    <location>
        <begin position="1"/>
        <end position="30"/>
    </location>
</feature>
<protein>
    <submittedName>
        <fullName evidence="2">Uncharacterized protein</fullName>
    </submittedName>
</protein>
<dbReference type="Proteomes" id="UP001608902">
    <property type="component" value="Unassembled WGS sequence"/>
</dbReference>
<name>A0ABD6EWY8_9BILA</name>
<feature type="compositionally biased region" description="Low complexity" evidence="1">
    <location>
        <begin position="8"/>
        <end position="20"/>
    </location>
</feature>
<dbReference type="EMBL" id="JBGFUD010009833">
    <property type="protein sequence ID" value="MFH4982674.1"/>
    <property type="molecule type" value="Genomic_DNA"/>
</dbReference>
<gene>
    <name evidence="2" type="ORF">AB6A40_009383</name>
</gene>
<evidence type="ECO:0000256" key="1">
    <source>
        <dbReference type="SAM" id="MobiDB-lite"/>
    </source>
</evidence>
<dbReference type="AlphaFoldDB" id="A0ABD6EWY8"/>
<feature type="region of interest" description="Disordered" evidence="1">
    <location>
        <begin position="46"/>
        <end position="105"/>
    </location>
</feature>